<dbReference type="PANTHER" id="PTHR31912:SF34">
    <property type="entry name" value="NOTOCHORD-RELATED PROTEIN"/>
    <property type="match status" value="1"/>
</dbReference>
<dbReference type="HOGENOM" id="CLU_402848_0_0_1"/>
<sequence>MPTYTSTKKPDLDETVWRSEVRNSRWVAFCIPCFDTSGSDSYNCSRHKKTPTHHENLAKYLRQRHEKAATSQSHRAIPVSSIADRNATYLMQSFLPQEAPREQLLASFAETEEEDYVLFQNLQGESAELHGTSEYEAIHSLTQQVLHLWESKPDSVDSDDEEQEIPSAGAPQWPPCNTNDEEDEFAGLAPKHTRTGNTESSTEWFPWDDRIIYIMMHLSRSAFSVRQMDLFIWLLRINGVTGVPSVKTMKDLNAKLQSLYGIQTFQYKGAFGHIYYVNSVADLISGDMSNPNVWKHLSFYPEDNSPRLAEARQAAHWLHELKDDELTPMVRIKRGTKYQDFYIFEPALLGIECIAMPHHWYTVDGKIHGCCWRMEEIAHDDGCRSWRVQKDDEIIVSEEDLLRSFPELVQRADEDVFCDVQQIQDVHEGNTLSPWQTTDPSQGNPWRIKSKGRQCVVFPFWLYCDDTSRNVSKKWNKHNSFLMTAAGLPCSEASKECNIHFLCTSNMAPPLEMLDGIADQIEDGQIHGIWSWDAEYNEPILTLPCVFALLGDNPMQSEFACHISMIGKYFCQICQVRGKDAGDMEAFNEPDGL</sequence>
<accession>V2XPX1</accession>
<dbReference type="STRING" id="1381753.V2XPX1"/>
<protein>
    <submittedName>
        <fullName evidence="2">Uncharacterized protein</fullName>
    </submittedName>
</protein>
<gene>
    <name evidence="2" type="ORF">Moror_15666</name>
</gene>
<evidence type="ECO:0000313" key="2">
    <source>
        <dbReference type="EMBL" id="ESK81524.1"/>
    </source>
</evidence>
<organism evidence="2 3">
    <name type="scientific">Moniliophthora roreri (strain MCA 2997)</name>
    <name type="common">Cocoa frosty pod rot fungus</name>
    <name type="synonym">Crinipellis roreri</name>
    <dbReference type="NCBI Taxonomy" id="1381753"/>
    <lineage>
        <taxon>Eukaryota</taxon>
        <taxon>Fungi</taxon>
        <taxon>Dikarya</taxon>
        <taxon>Basidiomycota</taxon>
        <taxon>Agaricomycotina</taxon>
        <taxon>Agaricomycetes</taxon>
        <taxon>Agaricomycetidae</taxon>
        <taxon>Agaricales</taxon>
        <taxon>Marasmiineae</taxon>
        <taxon>Marasmiaceae</taxon>
        <taxon>Moniliophthora</taxon>
    </lineage>
</organism>
<evidence type="ECO:0000256" key="1">
    <source>
        <dbReference type="SAM" id="MobiDB-lite"/>
    </source>
</evidence>
<dbReference type="EMBL" id="AWSO01002402">
    <property type="protein sequence ID" value="ESK81524.1"/>
    <property type="molecule type" value="Genomic_DNA"/>
</dbReference>
<dbReference type="AlphaFoldDB" id="V2XPX1"/>
<comment type="caution">
    <text evidence="2">The sequence shown here is derived from an EMBL/GenBank/DDBJ whole genome shotgun (WGS) entry which is preliminary data.</text>
</comment>
<dbReference type="Proteomes" id="UP000017559">
    <property type="component" value="Unassembled WGS sequence"/>
</dbReference>
<name>V2XPX1_MONRO</name>
<reference evidence="2 3" key="1">
    <citation type="journal article" date="2014" name="BMC Genomics">
        <title>Genome and secretome analysis of the hemibiotrophic fungal pathogen, Moniliophthora roreri, which causes frosty pod rot disease of cacao: mechanisms of the biotrophic and necrotrophic phases.</title>
        <authorList>
            <person name="Meinhardt L.W."/>
            <person name="Costa G.G.L."/>
            <person name="Thomazella D.P.T."/>
            <person name="Teixeira P.J.P.L."/>
            <person name="Carazzolle M.F."/>
            <person name="Schuster S.C."/>
            <person name="Carlson J.E."/>
            <person name="Guiltinan M.J."/>
            <person name="Mieczkowski P."/>
            <person name="Farmer A."/>
            <person name="Ramaraj T."/>
            <person name="Crozier J."/>
            <person name="Davis R.E."/>
            <person name="Shao J."/>
            <person name="Melnick R.L."/>
            <person name="Pereira G.A.G."/>
            <person name="Bailey B.A."/>
        </authorList>
    </citation>
    <scope>NUCLEOTIDE SEQUENCE [LARGE SCALE GENOMIC DNA]</scope>
    <source>
        <strain evidence="2 3">MCA 2997</strain>
    </source>
</reference>
<proteinExistence type="predicted"/>
<keyword evidence="3" id="KW-1185">Reference proteome</keyword>
<dbReference type="OrthoDB" id="2246127at2759"/>
<evidence type="ECO:0000313" key="3">
    <source>
        <dbReference type="Proteomes" id="UP000017559"/>
    </source>
</evidence>
<dbReference type="PANTHER" id="PTHR31912">
    <property type="entry name" value="IP13529P"/>
    <property type="match status" value="1"/>
</dbReference>
<feature type="region of interest" description="Disordered" evidence="1">
    <location>
        <begin position="153"/>
        <end position="183"/>
    </location>
</feature>
<dbReference type="KEGG" id="mrr:Moror_15666"/>